<organism evidence="2 3">
    <name type="scientific">Maritalea myrionectae</name>
    <dbReference type="NCBI Taxonomy" id="454601"/>
    <lineage>
        <taxon>Bacteria</taxon>
        <taxon>Pseudomonadati</taxon>
        <taxon>Pseudomonadota</taxon>
        <taxon>Alphaproteobacteria</taxon>
        <taxon>Hyphomicrobiales</taxon>
        <taxon>Devosiaceae</taxon>
        <taxon>Maritalea</taxon>
    </lineage>
</organism>
<name>A0A2R4MFI4_9HYPH</name>
<keyword evidence="1" id="KW-0812">Transmembrane</keyword>
<feature type="transmembrane region" description="Helical" evidence="1">
    <location>
        <begin position="40"/>
        <end position="63"/>
    </location>
</feature>
<gene>
    <name evidence="2" type="ORF">MXMO3_02135</name>
</gene>
<evidence type="ECO:0000256" key="1">
    <source>
        <dbReference type="SAM" id="Phobius"/>
    </source>
</evidence>
<proteinExistence type="predicted"/>
<keyword evidence="3" id="KW-1185">Reference proteome</keyword>
<evidence type="ECO:0000313" key="3">
    <source>
        <dbReference type="Proteomes" id="UP000258927"/>
    </source>
</evidence>
<keyword evidence="1" id="KW-1133">Transmembrane helix</keyword>
<dbReference type="RefSeq" id="WP_245985725.1">
    <property type="nucleotide sequence ID" value="NZ_CP021330.1"/>
</dbReference>
<dbReference type="Proteomes" id="UP000258927">
    <property type="component" value="Chromosome"/>
</dbReference>
<keyword evidence="1" id="KW-0472">Membrane</keyword>
<reference evidence="2 3" key="1">
    <citation type="submission" date="2017-05" db="EMBL/GenBank/DDBJ databases">
        <title>Genome Analysis of Maritalea myrionectae HL2708#5.</title>
        <authorList>
            <consortium name="Cotde Inc.-PKNU"/>
            <person name="Jang D."/>
            <person name="Oh H.-M."/>
        </authorList>
    </citation>
    <scope>NUCLEOTIDE SEQUENCE [LARGE SCALE GENOMIC DNA]</scope>
    <source>
        <strain evidence="2 3">HL2708#5</strain>
    </source>
</reference>
<protein>
    <submittedName>
        <fullName evidence="2">Uncharacterized protein</fullName>
    </submittedName>
</protein>
<dbReference type="AlphaFoldDB" id="A0A2R4MFI4"/>
<dbReference type="EMBL" id="CP021330">
    <property type="protein sequence ID" value="AVX04656.1"/>
    <property type="molecule type" value="Genomic_DNA"/>
</dbReference>
<evidence type="ECO:0000313" key="2">
    <source>
        <dbReference type="EMBL" id="AVX04656.1"/>
    </source>
</evidence>
<feature type="transmembrane region" description="Helical" evidence="1">
    <location>
        <begin position="99"/>
        <end position="119"/>
    </location>
</feature>
<accession>A0A2R4MFI4</accession>
<sequence>MSMLNAQLTKHTTAALVGLIILQLVMLGSLYAQIAPHPPAIIPISGIGPFLSVSLSIAASALIIGPLNGAAGRTLGLLAALLAMVSFGPQKYMDPQFPLVWPAVIFGQLCTLYIVFANVRTLRP</sequence>
<feature type="transmembrane region" description="Helical" evidence="1">
    <location>
        <begin position="12"/>
        <end position="34"/>
    </location>
</feature>
<dbReference type="KEGG" id="mmyr:MXMO3_02135"/>
<feature type="transmembrane region" description="Helical" evidence="1">
    <location>
        <begin position="70"/>
        <end position="87"/>
    </location>
</feature>